<reference evidence="2 3" key="2">
    <citation type="journal article" date="2010" name="Nature">
        <title>Comparative genomics reveals mobile pathogenicity chromosomes in Fusarium.</title>
        <authorList>
            <person name="Ma L.J."/>
            <person name="van der Does H.C."/>
            <person name="Borkovich K.A."/>
            <person name="Coleman J.J."/>
            <person name="Daboussi M.J."/>
            <person name="Di Pietro A."/>
            <person name="Dufresne M."/>
            <person name="Freitag M."/>
            <person name="Grabherr M."/>
            <person name="Henrissat B."/>
            <person name="Houterman P.M."/>
            <person name="Kang S."/>
            <person name="Shim W.B."/>
            <person name="Woloshuk C."/>
            <person name="Xie X."/>
            <person name="Xu J.R."/>
            <person name="Antoniw J."/>
            <person name="Baker S.E."/>
            <person name="Bluhm B.H."/>
            <person name="Breakspear A."/>
            <person name="Brown D.W."/>
            <person name="Butchko R.A."/>
            <person name="Chapman S."/>
            <person name="Coulson R."/>
            <person name="Coutinho P.M."/>
            <person name="Danchin E.G."/>
            <person name="Diener A."/>
            <person name="Gale L.R."/>
            <person name="Gardiner D.M."/>
            <person name="Goff S."/>
            <person name="Hammond-Kosack K.E."/>
            <person name="Hilburn K."/>
            <person name="Hua-Van A."/>
            <person name="Jonkers W."/>
            <person name="Kazan K."/>
            <person name="Kodira C.D."/>
            <person name="Koehrsen M."/>
            <person name="Kumar L."/>
            <person name="Lee Y.H."/>
            <person name="Li L."/>
            <person name="Manners J.M."/>
            <person name="Miranda-Saavedra D."/>
            <person name="Mukherjee M."/>
            <person name="Park G."/>
            <person name="Park J."/>
            <person name="Park S.Y."/>
            <person name="Proctor R.H."/>
            <person name="Regev A."/>
            <person name="Ruiz-Roldan M.C."/>
            <person name="Sain D."/>
            <person name="Sakthikumar S."/>
            <person name="Sykes S."/>
            <person name="Schwartz D.C."/>
            <person name="Turgeon B.G."/>
            <person name="Wapinski I."/>
            <person name="Yoder O."/>
            <person name="Young S."/>
            <person name="Zeng Q."/>
            <person name="Zhou S."/>
            <person name="Galagan J."/>
            <person name="Cuomo C.A."/>
            <person name="Kistler H.C."/>
            <person name="Rep M."/>
        </authorList>
    </citation>
    <scope>GENOME REANNOTATION</scope>
    <source>
        <strain evidence="3">ATCC MYA-4620 / CBS 123657 / FGSC 9075 / NRRL 31084 / PH-1</strain>
        <strain evidence="2">PH-1 / ATCC MYA-4620 / FGSC 9075 / NRRL 31084</strain>
    </source>
</reference>
<sequence>MLLDLISLDFTVPHHAVSDTGPTTWMALAASHQPGIWDPSLEKYLEMMRNSDDPNPRLTETDTTQSTVSIAATRAFKYGIIYNDTDIDRQPYVAARGNSNTGPTQ</sequence>
<keyword evidence="3" id="KW-1185">Reference proteome</keyword>
<gene>
    <name evidence="2" type="primary">FG10045.1</name>
    <name evidence="1" type="ORF">FGRAMPH1_01T07151</name>
</gene>
<reference evidence="2" key="5">
    <citation type="submission" date="2017-01" db="UniProtKB">
        <authorList>
            <consortium name="EnsemblFungi"/>
        </authorList>
    </citation>
    <scope>IDENTIFICATION</scope>
    <source>
        <strain evidence="2">PH-1 / ATCC MYA-4620 / FGSC 9075 / NRRL 31084</strain>
    </source>
</reference>
<dbReference type="EMBL" id="HG970332">
    <property type="protein sequence ID" value="CEF75380.1"/>
    <property type="molecule type" value="Genomic_DNA"/>
</dbReference>
<name>I1S031_GIBZE</name>
<accession>I1S031</accession>
<evidence type="ECO:0000313" key="3">
    <source>
        <dbReference type="Proteomes" id="UP000070720"/>
    </source>
</evidence>
<dbReference type="Proteomes" id="UP000070720">
    <property type="component" value="Chromosome 1"/>
</dbReference>
<evidence type="ECO:0000313" key="1">
    <source>
        <dbReference type="EMBL" id="CEF75380.1"/>
    </source>
</evidence>
<evidence type="ECO:0000313" key="2">
    <source>
        <dbReference type="EnsemblFungi" id="CEF75380"/>
    </source>
</evidence>
<dbReference type="VEuPathDB" id="FungiDB:FGRAMPH1_01G07151"/>
<dbReference type="EnsemblFungi" id="CEF75380">
    <property type="protein sequence ID" value="CEF75380"/>
    <property type="gene ID" value="FGRRES_10045"/>
</dbReference>
<dbReference type="HOGENOM" id="CLU_2236823_0_0_1"/>
<dbReference type="AlphaFoldDB" id="I1S031"/>
<reference evidence="1 3" key="4">
    <citation type="journal article" date="2015" name="BMC Genomics">
        <title>The completed genome sequence of the pathogenic ascomycete fungus Fusarium graminearum.</title>
        <authorList>
            <person name="King R."/>
            <person name="Urban M."/>
            <person name="Hammond-Kosack M.C."/>
            <person name="Hassani-Pak K."/>
            <person name="Hammond-Kosack K.E."/>
        </authorList>
    </citation>
    <scope>NUCLEOTIDE SEQUENCE [LARGE SCALE GENOMIC DNA]</scope>
    <source>
        <strain evidence="3">ATCC MYA-4620 / CBS 123657 / FGSC 9075 / NRRL 31084 / PH-1</strain>
        <strain evidence="1">PH-1</strain>
    </source>
</reference>
<reference key="3">
    <citation type="submission" date="2014-02" db="EMBL/GenBank/DDBJ databases">
        <title>A revised Fusarium graminearum genomic reference sequence using whole shotgun re-sequencing.</title>
        <authorList>
            <person name="King R."/>
            <person name="Urban M."/>
            <person name="Hassani-Pak K."/>
            <person name="Hammond-Kosack K."/>
        </authorList>
    </citation>
    <scope>NUCLEOTIDE SEQUENCE</scope>
    <source>
        <strain>PH-1</strain>
    </source>
</reference>
<dbReference type="InParanoid" id="I1S031"/>
<dbReference type="KEGG" id="fgr:FGSG_10045"/>
<organism evidence="1 3">
    <name type="scientific">Gibberella zeae (strain ATCC MYA-4620 / CBS 123657 / FGSC 9075 / NRRL 31084 / PH-1)</name>
    <name type="common">Wheat head blight fungus</name>
    <name type="synonym">Fusarium graminearum</name>
    <dbReference type="NCBI Taxonomy" id="229533"/>
    <lineage>
        <taxon>Eukaryota</taxon>
        <taxon>Fungi</taxon>
        <taxon>Dikarya</taxon>
        <taxon>Ascomycota</taxon>
        <taxon>Pezizomycotina</taxon>
        <taxon>Sordariomycetes</taxon>
        <taxon>Hypocreomycetidae</taxon>
        <taxon>Hypocreales</taxon>
        <taxon>Nectriaceae</taxon>
        <taxon>Fusarium</taxon>
    </lineage>
</organism>
<reference evidence="2 3" key="1">
    <citation type="journal article" date="2007" name="Science">
        <title>The Fusarium graminearum genome reveals a link between localized polymorphism and pathogen specialization.</title>
        <authorList>
            <person name="Cuomo C.A."/>
            <person name="Gueldener U."/>
            <person name="Xu J.-R."/>
            <person name="Trail F."/>
            <person name="Turgeon B.G."/>
            <person name="Di Pietro A."/>
            <person name="Walton J.D."/>
            <person name="Ma L.-J."/>
            <person name="Baker S.E."/>
            <person name="Rep M."/>
            <person name="Adam G."/>
            <person name="Antoniw J."/>
            <person name="Baldwin T."/>
            <person name="Calvo S.E."/>
            <person name="Chang Y.-L."/>
            <person name="DeCaprio D."/>
            <person name="Gale L.R."/>
            <person name="Gnerre S."/>
            <person name="Goswami R.S."/>
            <person name="Hammond-Kosack K."/>
            <person name="Harris L.J."/>
            <person name="Hilburn K."/>
            <person name="Kennell J.C."/>
            <person name="Kroken S."/>
            <person name="Magnuson J.K."/>
            <person name="Mannhaupt G."/>
            <person name="Mauceli E.W."/>
            <person name="Mewes H.-W."/>
            <person name="Mitterbauer R."/>
            <person name="Muehlbauer G."/>
            <person name="Muensterkoetter M."/>
            <person name="Nelson D."/>
            <person name="O'Donnell K."/>
            <person name="Ouellet T."/>
            <person name="Qi W."/>
            <person name="Quesneville H."/>
            <person name="Roncero M.I.G."/>
            <person name="Seong K.-Y."/>
            <person name="Tetko I.V."/>
            <person name="Urban M."/>
            <person name="Waalwijk C."/>
            <person name="Ward T.J."/>
            <person name="Yao J."/>
            <person name="Birren B.W."/>
            <person name="Kistler H.C."/>
        </authorList>
    </citation>
    <scope>NUCLEOTIDE SEQUENCE [LARGE SCALE GENOMIC DNA]</scope>
    <source>
        <strain evidence="3">ATCC MYA-4620 / CBS 123657 / FGSC 9075 / NRRL 31084 / PH-1</strain>
        <strain evidence="2">PH-1 / ATCC MYA-4620 / FGSC 9075 / NRRL 31084</strain>
    </source>
</reference>
<proteinExistence type="predicted"/>
<dbReference type="RefSeq" id="XP_011318973.1">
    <property type="nucleotide sequence ID" value="XM_011320671.1"/>
</dbReference>
<protein>
    <submittedName>
        <fullName evidence="1">Chromosome 1, complete genome</fullName>
    </submittedName>
</protein>
<dbReference type="OrthoDB" id="10293115at2759"/>